<comment type="subcellular location">
    <subcellularLocation>
        <location evidence="2">Golgi apparatus membrane</location>
        <topology evidence="2">Multi-pass membrane protein</topology>
    </subcellularLocation>
</comment>
<feature type="transmembrane region" description="Helical" evidence="10">
    <location>
        <begin position="51"/>
        <end position="71"/>
    </location>
</feature>
<organism evidence="12 13">
    <name type="scientific">Mucor flavus</name>
    <dbReference type="NCBI Taxonomy" id="439312"/>
    <lineage>
        <taxon>Eukaryota</taxon>
        <taxon>Fungi</taxon>
        <taxon>Fungi incertae sedis</taxon>
        <taxon>Mucoromycota</taxon>
        <taxon>Mucoromycotina</taxon>
        <taxon>Mucoromycetes</taxon>
        <taxon>Mucorales</taxon>
        <taxon>Mucorineae</taxon>
        <taxon>Mucoraceae</taxon>
        <taxon>Mucor</taxon>
    </lineage>
</organism>
<keyword evidence="6 10" id="KW-0812">Transmembrane</keyword>
<comment type="function">
    <text evidence="1">Golgi membrane protein involved in vesicular trafficking and spindle migration.</text>
</comment>
<accession>A0ABP9Z885</accession>
<keyword evidence="7 10" id="KW-1133">Transmembrane helix</keyword>
<evidence type="ECO:0000259" key="11">
    <source>
        <dbReference type="Pfam" id="PF09335"/>
    </source>
</evidence>
<keyword evidence="8" id="KW-0333">Golgi apparatus</keyword>
<dbReference type="Pfam" id="PF09335">
    <property type="entry name" value="VTT_dom"/>
    <property type="match status" value="1"/>
</dbReference>
<evidence type="ECO:0000256" key="6">
    <source>
        <dbReference type="ARBA" id="ARBA00022692"/>
    </source>
</evidence>
<evidence type="ECO:0000256" key="2">
    <source>
        <dbReference type="ARBA" id="ARBA00004653"/>
    </source>
</evidence>
<evidence type="ECO:0000256" key="10">
    <source>
        <dbReference type="SAM" id="Phobius"/>
    </source>
</evidence>
<feature type="transmembrane region" description="Helical" evidence="10">
    <location>
        <begin position="6"/>
        <end position="25"/>
    </location>
</feature>
<dbReference type="PANTHER" id="PTHR47549:SF1">
    <property type="entry name" value="GOLGI APPARATUS MEMBRANE PROTEIN TVP38"/>
    <property type="match status" value="1"/>
</dbReference>
<evidence type="ECO:0000256" key="8">
    <source>
        <dbReference type="ARBA" id="ARBA00023034"/>
    </source>
</evidence>
<comment type="caution">
    <text evidence="12">The sequence shown here is derived from an EMBL/GenBank/DDBJ whole genome shotgun (WGS) entry which is preliminary data.</text>
</comment>
<gene>
    <name evidence="12" type="ORF">MFLAVUS_008841</name>
</gene>
<evidence type="ECO:0000256" key="4">
    <source>
        <dbReference type="ARBA" id="ARBA00013533"/>
    </source>
</evidence>
<keyword evidence="9 10" id="KW-0472">Membrane</keyword>
<protein>
    <recommendedName>
        <fullName evidence="4">Golgi apparatus membrane protein TVP38</fullName>
    </recommendedName>
    <alternativeName>
        <fullName evidence="5">Golgi apparatus membrane protein tvp38</fullName>
    </alternativeName>
</protein>
<feature type="transmembrane region" description="Helical" evidence="10">
    <location>
        <begin position="203"/>
        <end position="221"/>
    </location>
</feature>
<dbReference type="PANTHER" id="PTHR47549">
    <property type="entry name" value="GOLGI APPARATUS MEMBRANE PROTEIN TVP38-RELATED"/>
    <property type="match status" value="1"/>
</dbReference>
<evidence type="ECO:0000256" key="7">
    <source>
        <dbReference type="ARBA" id="ARBA00022989"/>
    </source>
</evidence>
<feature type="domain" description="VTT" evidence="11">
    <location>
        <begin position="69"/>
        <end position="175"/>
    </location>
</feature>
<dbReference type="EMBL" id="BAABUK010000025">
    <property type="protein sequence ID" value="GAA5815335.1"/>
    <property type="molecule type" value="Genomic_DNA"/>
</dbReference>
<reference evidence="12 13" key="1">
    <citation type="submission" date="2024-04" db="EMBL/GenBank/DDBJ databases">
        <title>genome sequences of Mucor flavus KT1a and Helicostylum pulchrum KT1b strains isolated from the surface of a dry-aged beef.</title>
        <authorList>
            <person name="Toyotome T."/>
            <person name="Hosono M."/>
            <person name="Torimaru M."/>
            <person name="Fukuda K."/>
            <person name="Mikami N."/>
        </authorList>
    </citation>
    <scope>NUCLEOTIDE SEQUENCE [LARGE SCALE GENOMIC DNA]</scope>
    <source>
        <strain evidence="12 13">KT1a</strain>
    </source>
</reference>
<dbReference type="InterPro" id="IPR051076">
    <property type="entry name" value="Golgi_membrane_TVP38/TMEM64"/>
</dbReference>
<evidence type="ECO:0000256" key="9">
    <source>
        <dbReference type="ARBA" id="ARBA00023136"/>
    </source>
</evidence>
<evidence type="ECO:0000256" key="3">
    <source>
        <dbReference type="ARBA" id="ARBA00008640"/>
    </source>
</evidence>
<evidence type="ECO:0000256" key="5">
    <source>
        <dbReference type="ARBA" id="ARBA00020673"/>
    </source>
</evidence>
<proteinExistence type="inferred from homology"/>
<name>A0ABP9Z885_9FUNG</name>
<dbReference type="Proteomes" id="UP001473302">
    <property type="component" value="Unassembled WGS sequence"/>
</dbReference>
<keyword evidence="13" id="KW-1185">Reference proteome</keyword>
<evidence type="ECO:0000256" key="1">
    <source>
        <dbReference type="ARBA" id="ARBA00002978"/>
    </source>
</evidence>
<sequence>MHSRKKFFKVAVITCIVAAILYGLFSHYKEDIIEFIQETAIKMREQKYSSLIMVFIVAITGIPPLFGYTFAVTMTGFVYGFPNGCIPATAGAFLSSLVTFGLIRKFNFEKHIKLSEKKQDLYVAMQDAITQGGFKMMLLIRICPLPWQLTNLVLSLVPSVTWKTYISSALIACFKFNLDVWVGSQLANLSDPDLPPEAHKATLIYMCLGIIVLLSSGYWLYKLTMVKVKEQQEKLLLSEGDERQSLLENQAPSLTGLYVK</sequence>
<evidence type="ECO:0000313" key="12">
    <source>
        <dbReference type="EMBL" id="GAA5815335.1"/>
    </source>
</evidence>
<dbReference type="InterPro" id="IPR032816">
    <property type="entry name" value="VTT_dom"/>
</dbReference>
<comment type="similarity">
    <text evidence="3">Belongs to the TVP38/TMEM64 family.</text>
</comment>
<evidence type="ECO:0000313" key="13">
    <source>
        <dbReference type="Proteomes" id="UP001473302"/>
    </source>
</evidence>
<feature type="transmembrane region" description="Helical" evidence="10">
    <location>
        <begin position="77"/>
        <end position="103"/>
    </location>
</feature>